<feature type="coiled-coil region" evidence="1">
    <location>
        <begin position="105"/>
        <end position="228"/>
    </location>
</feature>
<comment type="caution">
    <text evidence="2">The sequence shown here is derived from an EMBL/GenBank/DDBJ whole genome shotgun (WGS) entry which is preliminary data.</text>
</comment>
<protein>
    <submittedName>
        <fullName evidence="2">Uncharacterized protein</fullName>
    </submittedName>
</protein>
<sequence length="513" mass="60497">MYFIIESTTFLKNEERWLIVRYDPRRMNKVQKKNQSLADQHRDEVLETFKKKQKKLVANALKKSQEEPIEKIHEAHQLKLGKKLKKETKDNKRLKAKLGQNQIERRTDRQKIRQLKETVANLEAKRTKLQADLLKVEHTQTEAKQQVKQLYKDRDGLERTNEAQNRQIQSLLDINRRATKNYQKLTHSIEGHVLASLRSQNRSVINENEALKDKIKDLRQRVADYKHQFRLNNRVKPSVKNEPHIKQVSIQRLISELFYRLDECNAKRFLSILPLYNRLDFLLKKSIENTSLHIVDGDYLRDNQQIYGYAKMVNDQLAFVSLEGSVFPDLKIKGNKFELIENDVYRGNYDADADIFVINKHYAALSEDKSQLGSNNFQNDRRDKRTVGDAFSKRFMEDHPDAKLILGNKTVRIVTWFKQISYKRLFQPFDVQIDVLDPSERSGDFIYQRIENVDTDLAFILIEGSHHVNSRIYKDRPAAHPDRIRILDNASPKTLLEMTYNHFKSLETRQNQA</sequence>
<evidence type="ECO:0000313" key="3">
    <source>
        <dbReference type="Proteomes" id="UP000003752"/>
    </source>
</evidence>
<evidence type="ECO:0000256" key="1">
    <source>
        <dbReference type="SAM" id="Coils"/>
    </source>
</evidence>
<dbReference type="Proteomes" id="UP000003752">
    <property type="component" value="Unassembled WGS sequence"/>
</dbReference>
<dbReference type="AlphaFoldDB" id="C0XKF0"/>
<keyword evidence="3" id="KW-1185">Reference proteome</keyword>
<accession>C0XKF0</accession>
<dbReference type="HOGENOM" id="CLU_536162_0_0_9"/>
<proteinExistence type="predicted"/>
<gene>
    <name evidence="2" type="ORF">HMPREF0519_1711</name>
</gene>
<evidence type="ECO:0000313" key="2">
    <source>
        <dbReference type="EMBL" id="EEI24142.1"/>
    </source>
</evidence>
<organism evidence="2 3">
    <name type="scientific">Lentilactobacillus hilgardii (strain ATCC 8290 / DSM 20176 / CCUG 30140 / JCM 1155 / KCTC 3500 / NBRC 15886 / NCIMB 8040 / NRRL B-1843 / 9)</name>
    <dbReference type="NCBI Taxonomy" id="1423757"/>
    <lineage>
        <taxon>Bacteria</taxon>
        <taxon>Bacillati</taxon>
        <taxon>Bacillota</taxon>
        <taxon>Bacilli</taxon>
        <taxon>Lactobacillales</taxon>
        <taxon>Lactobacillaceae</taxon>
        <taxon>Lentilactobacillus</taxon>
    </lineage>
</organism>
<keyword evidence="1" id="KW-0175">Coiled coil</keyword>
<name>C0XKF0_LENH9</name>
<dbReference type="EMBL" id="ACGP01000159">
    <property type="protein sequence ID" value="EEI24142.1"/>
    <property type="molecule type" value="Genomic_DNA"/>
</dbReference>
<reference evidence="2 3" key="1">
    <citation type="submission" date="2009-01" db="EMBL/GenBank/DDBJ databases">
        <authorList>
            <person name="Qin X."/>
            <person name="Bachman B."/>
            <person name="Battles P."/>
            <person name="Bell A."/>
            <person name="Bess C."/>
            <person name="Bickham C."/>
            <person name="Chaboub L."/>
            <person name="Chen D."/>
            <person name="Coyle M."/>
            <person name="Deiros D.R."/>
            <person name="Dinh H."/>
            <person name="Forbes L."/>
            <person name="Fowler G."/>
            <person name="Francisco L."/>
            <person name="Fu Q."/>
            <person name="Gubbala S."/>
            <person name="Hale W."/>
            <person name="Han Y."/>
            <person name="Hemphill L."/>
            <person name="Highlander S.K."/>
            <person name="Hirani K."/>
            <person name="Hogues M."/>
            <person name="Jackson L."/>
            <person name="Jakkamsetti A."/>
            <person name="Javaid M."/>
            <person name="Jiang H."/>
            <person name="Korchina V."/>
            <person name="Kovar C."/>
            <person name="Lara F."/>
            <person name="Lee S."/>
            <person name="Mata R."/>
            <person name="Mathew T."/>
            <person name="Moen C."/>
            <person name="Morales K."/>
            <person name="Munidasa M."/>
            <person name="Nazareth L."/>
            <person name="Ngo R."/>
            <person name="Nguyen L."/>
            <person name="Okwuonu G."/>
            <person name="Ongeri F."/>
            <person name="Patil S."/>
            <person name="Petrosino J."/>
            <person name="Pham C."/>
            <person name="Pham P."/>
            <person name="Pu L.-L."/>
            <person name="Puazo M."/>
            <person name="Raj R."/>
            <person name="Reid J."/>
            <person name="Rouhana J."/>
            <person name="Saada N."/>
            <person name="Shang Y."/>
            <person name="Simmons D."/>
            <person name="Thornton R."/>
            <person name="Warren J."/>
            <person name="Weissenberger G."/>
            <person name="Zhang J."/>
            <person name="Zhang L."/>
            <person name="Zhou C."/>
            <person name="Zhu D."/>
            <person name="Muzny D."/>
            <person name="Worley K."/>
            <person name="Gibbs R."/>
        </authorList>
    </citation>
    <scope>NUCLEOTIDE SEQUENCE [LARGE SCALE GENOMIC DNA]</scope>
    <source>
        <strain evidence="3">ATCC 8290 / DSM 20176 / CCUG 30140 / JCM 1155 / KCTC 3500 / NBRC 15886 / NCIMB 8040 / NRRL B-1843 / 9</strain>
    </source>
</reference>